<sequence>MIRPIVKDELFLAQKSEDANKEDASIIEDLIDTLRANIEECVGMAANMIGVKKRIIVFAAGELIVPMVNPVILKKQKRYEAEECCLSLTGFRKAIRYEEIEVEYLDANFNKQKQKFTGFVAQIIQHEIDHCNGIII</sequence>
<dbReference type="AlphaFoldDB" id="A0A174EMB0"/>
<dbReference type="RefSeq" id="WP_042398259.1">
    <property type="nucleotide sequence ID" value="NZ_CYYT01000016.1"/>
</dbReference>
<accession>A0A174EMB0</accession>
<comment type="similarity">
    <text evidence="1">Belongs to the polypeptide deformylase family.</text>
</comment>
<evidence type="ECO:0000313" key="4">
    <source>
        <dbReference type="Proteomes" id="UP000095558"/>
    </source>
</evidence>
<dbReference type="EMBL" id="CYZV01000010">
    <property type="protein sequence ID" value="CUN98823.1"/>
    <property type="molecule type" value="Genomic_DNA"/>
</dbReference>
<evidence type="ECO:0000313" key="3">
    <source>
        <dbReference type="EMBL" id="CUN98823.1"/>
    </source>
</evidence>
<keyword evidence="2" id="KW-0408">Iron</keyword>
<dbReference type="NCBIfam" id="NF006670">
    <property type="entry name" value="PRK09218.1"/>
    <property type="match status" value="1"/>
</dbReference>
<dbReference type="GO" id="GO:0042586">
    <property type="term" value="F:peptide deformylase activity"/>
    <property type="evidence" value="ECO:0007669"/>
    <property type="project" value="UniProtKB-EC"/>
</dbReference>
<proteinExistence type="inferred from homology"/>
<dbReference type="GeneID" id="83011964"/>
<keyword evidence="3" id="KW-0378">Hydrolase</keyword>
<dbReference type="PRINTS" id="PR01576">
    <property type="entry name" value="PDEFORMYLASE"/>
</dbReference>
<dbReference type="Pfam" id="PF01327">
    <property type="entry name" value="Pep_deformylase"/>
    <property type="match status" value="1"/>
</dbReference>
<evidence type="ECO:0000256" key="2">
    <source>
        <dbReference type="ARBA" id="ARBA00023004"/>
    </source>
</evidence>
<dbReference type="PANTHER" id="PTHR10458:SF22">
    <property type="entry name" value="PEPTIDE DEFORMYLASE"/>
    <property type="match status" value="1"/>
</dbReference>
<gene>
    <name evidence="3" type="primary">def_2</name>
    <name evidence="3" type="ORF">ERS852470_01176</name>
</gene>
<dbReference type="CDD" id="cd00487">
    <property type="entry name" value="Pep_deformylase"/>
    <property type="match status" value="1"/>
</dbReference>
<dbReference type="Gene3D" id="3.90.45.10">
    <property type="entry name" value="Peptide deformylase"/>
    <property type="match status" value="1"/>
</dbReference>
<dbReference type="InterPro" id="IPR036821">
    <property type="entry name" value="Peptide_deformylase_sf"/>
</dbReference>
<organism evidence="3 4">
    <name type="scientific">Clostridium disporicum</name>
    <dbReference type="NCBI Taxonomy" id="84024"/>
    <lineage>
        <taxon>Bacteria</taxon>
        <taxon>Bacillati</taxon>
        <taxon>Bacillota</taxon>
        <taxon>Clostridia</taxon>
        <taxon>Eubacteriales</taxon>
        <taxon>Clostridiaceae</taxon>
        <taxon>Clostridium</taxon>
    </lineage>
</organism>
<dbReference type="SUPFAM" id="SSF56420">
    <property type="entry name" value="Peptide deformylase"/>
    <property type="match status" value="1"/>
</dbReference>
<protein>
    <submittedName>
        <fullName evidence="3">Peptide deformylase</fullName>
        <ecNumber evidence="3">3.5.1.88</ecNumber>
    </submittedName>
</protein>
<reference evidence="3 4" key="1">
    <citation type="submission" date="2015-09" db="EMBL/GenBank/DDBJ databases">
        <authorList>
            <consortium name="Pathogen Informatics"/>
        </authorList>
    </citation>
    <scope>NUCLEOTIDE SEQUENCE [LARGE SCALE GENOMIC DNA]</scope>
    <source>
        <strain evidence="3 4">2789STDY5834855</strain>
    </source>
</reference>
<dbReference type="EC" id="3.5.1.88" evidence="3"/>
<dbReference type="InterPro" id="IPR023635">
    <property type="entry name" value="Peptide_deformylase"/>
</dbReference>
<dbReference type="Proteomes" id="UP000095558">
    <property type="component" value="Unassembled WGS sequence"/>
</dbReference>
<dbReference type="PIRSF" id="PIRSF004749">
    <property type="entry name" value="Pep_def"/>
    <property type="match status" value="1"/>
</dbReference>
<evidence type="ECO:0000256" key="1">
    <source>
        <dbReference type="ARBA" id="ARBA00010759"/>
    </source>
</evidence>
<dbReference type="PANTHER" id="PTHR10458">
    <property type="entry name" value="PEPTIDE DEFORMYLASE"/>
    <property type="match status" value="1"/>
</dbReference>
<dbReference type="OrthoDB" id="9784988at2"/>
<name>A0A174EMB0_9CLOT</name>